<proteinExistence type="predicted"/>
<dbReference type="RefSeq" id="WP_136492624.1">
    <property type="nucleotide sequence ID" value="NZ_SSBS01000002.1"/>
</dbReference>
<gene>
    <name evidence="2" type="ORF">E5170_09340</name>
</gene>
<protein>
    <submittedName>
        <fullName evidence="2">DUF2384 domain-containing protein</fullName>
    </submittedName>
</protein>
<reference evidence="2 3" key="1">
    <citation type="submission" date="2019-04" db="EMBL/GenBank/DDBJ databases">
        <title>Draft genome sequence of Pseudomonas sp. M7D1 isolated from rhizosphere of plant the flowery desert.</title>
        <authorList>
            <person name="Poblete-Morales M."/>
            <person name="Plaza N."/>
            <person name="Corsini G."/>
            <person name="Silva E."/>
        </authorList>
    </citation>
    <scope>NUCLEOTIDE SEQUENCE [LARGE SCALE GENOMIC DNA]</scope>
    <source>
        <strain evidence="2 3">M7D1</strain>
    </source>
</reference>
<accession>A0AAQ2DFQ8</accession>
<organism evidence="2 3">
    <name type="scientific">Pseudomonas atacamensis</name>
    <dbReference type="NCBI Taxonomy" id="2565368"/>
    <lineage>
        <taxon>Bacteria</taxon>
        <taxon>Pseudomonadati</taxon>
        <taxon>Pseudomonadota</taxon>
        <taxon>Gammaproteobacteria</taxon>
        <taxon>Pseudomonadales</taxon>
        <taxon>Pseudomonadaceae</taxon>
        <taxon>Pseudomonas</taxon>
    </lineage>
</organism>
<dbReference type="Proteomes" id="UP000310574">
    <property type="component" value="Unassembled WGS sequence"/>
</dbReference>
<dbReference type="Pfam" id="PF09722">
    <property type="entry name" value="Xre_MbcA_ParS_C"/>
    <property type="match status" value="1"/>
</dbReference>
<name>A0AAQ2DFQ8_9PSED</name>
<comment type="caution">
    <text evidence="2">The sequence shown here is derived from an EMBL/GenBank/DDBJ whole genome shotgun (WGS) entry which is preliminary data.</text>
</comment>
<evidence type="ECO:0000313" key="3">
    <source>
        <dbReference type="Proteomes" id="UP000310574"/>
    </source>
</evidence>
<dbReference type="InterPro" id="IPR024467">
    <property type="entry name" value="Xre/MbcA/ParS-like_toxin-bd"/>
</dbReference>
<evidence type="ECO:0000313" key="2">
    <source>
        <dbReference type="EMBL" id="THF34456.1"/>
    </source>
</evidence>
<dbReference type="EMBL" id="SSBS01000002">
    <property type="protein sequence ID" value="THF34456.1"/>
    <property type="molecule type" value="Genomic_DNA"/>
</dbReference>
<dbReference type="AlphaFoldDB" id="A0AAQ2DFQ8"/>
<sequence>MLIQLDLNMNDAQALLHHCNEYQPNSGDLREDARLKESLETLVAALGDAISTSHERVDSRETIDPQLLDAALRLFGDKERASEWLSRPMRALGYKSPKDAPIEEALTLIGRLEHGFGA</sequence>
<evidence type="ECO:0000259" key="1">
    <source>
        <dbReference type="Pfam" id="PF09722"/>
    </source>
</evidence>
<feature type="domain" description="Antitoxin Xre/MbcA/ParS-like toxin-binding" evidence="1">
    <location>
        <begin position="70"/>
        <end position="99"/>
    </location>
</feature>